<dbReference type="PANTHER" id="PTHR34568:SF5">
    <property type="entry name" value="RNA-BINDING (RRM_RBD_RNP MOTIFS) FAMILY PROTEIN"/>
    <property type="match status" value="1"/>
</dbReference>
<dbReference type="InterPro" id="IPR012677">
    <property type="entry name" value="Nucleotide-bd_a/b_plait_sf"/>
</dbReference>
<dbReference type="InterPro" id="IPR035979">
    <property type="entry name" value="RBD_domain_sf"/>
</dbReference>
<proteinExistence type="predicted"/>
<evidence type="ECO:0000313" key="3">
    <source>
        <dbReference type="EMBL" id="KAF7145701.1"/>
    </source>
</evidence>
<keyword evidence="4" id="KW-1185">Reference proteome</keyword>
<feature type="compositionally biased region" description="Polar residues" evidence="1">
    <location>
        <begin position="353"/>
        <end position="374"/>
    </location>
</feature>
<dbReference type="InterPro" id="IPR058941">
    <property type="entry name" value="HTH_AT3G52170-like"/>
</dbReference>
<reference evidence="3" key="1">
    <citation type="submission" date="2019-11" db="EMBL/GenBank/DDBJ databases">
        <authorList>
            <person name="Liu Y."/>
            <person name="Hou J."/>
            <person name="Li T.-Q."/>
            <person name="Guan C.-H."/>
            <person name="Wu X."/>
            <person name="Wu H.-Z."/>
            <person name="Ling F."/>
            <person name="Zhang R."/>
            <person name="Shi X.-G."/>
            <person name="Ren J.-P."/>
            <person name="Chen E.-F."/>
            <person name="Sun J.-M."/>
        </authorList>
    </citation>
    <scope>NUCLEOTIDE SEQUENCE</scope>
    <source>
        <strain evidence="3">Adult_tree_wgs_1</strain>
        <tissue evidence="3">Leaves</tissue>
    </source>
</reference>
<feature type="compositionally biased region" description="Polar residues" evidence="1">
    <location>
        <begin position="451"/>
        <end position="468"/>
    </location>
</feature>
<dbReference type="Gene3D" id="3.30.70.330">
    <property type="match status" value="2"/>
</dbReference>
<dbReference type="OrthoDB" id="1938644at2759"/>
<dbReference type="GO" id="GO:0003723">
    <property type="term" value="F:RNA binding"/>
    <property type="evidence" value="ECO:0007669"/>
    <property type="project" value="InterPro"/>
</dbReference>
<dbReference type="CDD" id="cd00590">
    <property type="entry name" value="RRM_SF"/>
    <property type="match status" value="1"/>
</dbReference>
<evidence type="ECO:0000313" key="4">
    <source>
        <dbReference type="Proteomes" id="UP000626092"/>
    </source>
</evidence>
<name>A0A834GZU2_RHOSS</name>
<sequence length="881" mass="98002">MALSRLLQVKSRPLFQRRGLVNPPKWWWRYCTYSSSSAEAQKSAKFDWGEAQKSSSHSKKLILAKEQKAAAVESFVAKYCGDLDIWLPSGKCVDSEEEQQLSSRSRGVVVEEEEQQSSSRSRGVVIRREEQHRQLVQLLTSSVEVLLHDNSLLSIFVSMFCFCFFAGEKLPRYMETHQGTFPKTTHVQSNVGGSWYTVKGILTYLKEKMVGNPQLQIHSTSETSDSTVDVTATEVTTAQKSETTSELVEVKSTVMNSELNNDNTLPSSTSGMSREFSSENMINVPDFESFQAHSNSDNTETAKLETIVQSSTSLPNFGNNEKNCTNSTSHMLEESSSADSVILEASNEYVRGRQNNQPETEKMTSASPTPNVSSEVGGKHSVPFGGPQKTMGIADLLTRTGEMTGERNDSVTPSSPDFLNEAMGRGEEKGCDISGLMDCIKEMPERKSNPRSHNSTTSNKNDQTSSKSAIKGLQREANSPRSDNRGRNSPMHGRTMVKETSSFKGSEGNIHEGSLFELFFDTNPMRKDSKGSGADIAALDSIKSKSSQEILFPTSKHDFKKTWNALLAEKEADANKVLVRFLHVSVKRSDIETLFNHCGCITRIDFHSKGGLFKIACIYFETKEGMQNALKKTGLILRNTNLIVEAAHSKDNIPRKTLIPNLTGNPEVPASLVKNPTRTVMIRQLTADINSRDIEEALAFCGSKISGFFFGSSSSVAYVELATEEAKQRALERNSIFVSGKLLRIFRIDAPRTTVVRISNLCYPEVQNKFEGICGSYGRVKHVVVRSKGIVDVHFNITEWPNMLRILNGLNGLQVYNSQWIAQPAPVFPPEVLHVLWNHPDERRNLKTQIHRSLQKLVEYPTAHQVGLASMANEYYGTSCE</sequence>
<accession>A0A834GZU2</accession>
<gene>
    <name evidence="3" type="ORF">RHSIM_Rhsim04G0177000</name>
</gene>
<comment type="caution">
    <text evidence="3">The sequence shown here is derived from an EMBL/GenBank/DDBJ whole genome shotgun (WGS) entry which is preliminary data.</text>
</comment>
<protein>
    <recommendedName>
        <fullName evidence="2">RRM domain-containing protein</fullName>
    </recommendedName>
</protein>
<feature type="domain" description="RRM" evidence="2">
    <location>
        <begin position="679"/>
        <end position="746"/>
    </location>
</feature>
<organism evidence="3 4">
    <name type="scientific">Rhododendron simsii</name>
    <name type="common">Sims's rhododendron</name>
    <dbReference type="NCBI Taxonomy" id="118357"/>
    <lineage>
        <taxon>Eukaryota</taxon>
        <taxon>Viridiplantae</taxon>
        <taxon>Streptophyta</taxon>
        <taxon>Embryophyta</taxon>
        <taxon>Tracheophyta</taxon>
        <taxon>Spermatophyta</taxon>
        <taxon>Magnoliopsida</taxon>
        <taxon>eudicotyledons</taxon>
        <taxon>Gunneridae</taxon>
        <taxon>Pentapetalae</taxon>
        <taxon>asterids</taxon>
        <taxon>Ericales</taxon>
        <taxon>Ericaceae</taxon>
        <taxon>Ericoideae</taxon>
        <taxon>Rhodoreae</taxon>
        <taxon>Rhododendron</taxon>
    </lineage>
</organism>
<feature type="region of interest" description="Disordered" evidence="1">
    <location>
        <begin position="444"/>
        <end position="508"/>
    </location>
</feature>
<evidence type="ECO:0000256" key="1">
    <source>
        <dbReference type="SAM" id="MobiDB-lite"/>
    </source>
</evidence>
<evidence type="ECO:0000259" key="2">
    <source>
        <dbReference type="SMART" id="SM00360"/>
    </source>
</evidence>
<dbReference type="SMART" id="SM00360">
    <property type="entry name" value="RRM"/>
    <property type="match status" value="2"/>
</dbReference>
<dbReference type="AlphaFoldDB" id="A0A834GZU2"/>
<feature type="domain" description="RRM" evidence="2">
    <location>
        <begin position="576"/>
        <end position="645"/>
    </location>
</feature>
<dbReference type="SUPFAM" id="SSF54928">
    <property type="entry name" value="RNA-binding domain, RBD"/>
    <property type="match status" value="2"/>
</dbReference>
<dbReference type="Pfam" id="PF25896">
    <property type="entry name" value="HTH_AT3G52170"/>
    <property type="match status" value="1"/>
</dbReference>
<dbReference type="InterPro" id="IPR058942">
    <property type="entry name" value="AT3G52170-like"/>
</dbReference>
<dbReference type="EMBL" id="WJXA01000004">
    <property type="protein sequence ID" value="KAF7145701.1"/>
    <property type="molecule type" value="Genomic_DNA"/>
</dbReference>
<dbReference type="InterPro" id="IPR000504">
    <property type="entry name" value="RRM_dom"/>
</dbReference>
<feature type="region of interest" description="Disordered" evidence="1">
    <location>
        <begin position="352"/>
        <end position="430"/>
    </location>
</feature>
<dbReference type="Pfam" id="PF00076">
    <property type="entry name" value="RRM_1"/>
    <property type="match status" value="1"/>
</dbReference>
<dbReference type="Proteomes" id="UP000626092">
    <property type="component" value="Unassembled WGS sequence"/>
</dbReference>
<dbReference type="PANTHER" id="PTHR34568">
    <property type="entry name" value="RRM DOMAIN-CONTAINING PROTEIN"/>
    <property type="match status" value="1"/>
</dbReference>